<dbReference type="GO" id="GO:0008263">
    <property type="term" value="F:pyrimidine-specific mismatch base pair DNA N-glycosylase activity"/>
    <property type="evidence" value="ECO:0007669"/>
    <property type="project" value="TreeGrafter"/>
</dbReference>
<dbReference type="PANTHER" id="PTHR12159:SF9">
    <property type="entry name" value="G_T MISMATCH-SPECIFIC THYMINE DNA GLYCOSYLASE"/>
    <property type="match status" value="1"/>
</dbReference>
<dbReference type="NCBIfam" id="NF007570">
    <property type="entry name" value="PRK10201.1"/>
    <property type="match status" value="1"/>
</dbReference>
<dbReference type="Pfam" id="PF03167">
    <property type="entry name" value="UDG"/>
    <property type="match status" value="1"/>
</dbReference>
<dbReference type="GO" id="GO:0006285">
    <property type="term" value="P:base-excision repair, AP site formation"/>
    <property type="evidence" value="ECO:0007669"/>
    <property type="project" value="InterPro"/>
</dbReference>
<dbReference type="RefSeq" id="WP_163750977.1">
    <property type="nucleotide sequence ID" value="NZ_AP022596.1"/>
</dbReference>
<dbReference type="PANTHER" id="PTHR12159">
    <property type="entry name" value="G/T AND G/U MISMATCH-SPECIFIC DNA GLYCOSYLASE"/>
    <property type="match status" value="1"/>
</dbReference>
<proteinExistence type="predicted"/>
<gene>
    <name evidence="5" type="primary">mug</name>
    <name evidence="5" type="ORF">MHEL_51740</name>
</gene>
<evidence type="ECO:0000313" key="6">
    <source>
        <dbReference type="Proteomes" id="UP000467148"/>
    </source>
</evidence>
<name>A0A7I7TEC3_9MYCO</name>
<accession>A0A7I7TEC3</accession>
<dbReference type="InterPro" id="IPR015637">
    <property type="entry name" value="MUG/TDG"/>
</dbReference>
<evidence type="ECO:0000259" key="4">
    <source>
        <dbReference type="Pfam" id="PF03167"/>
    </source>
</evidence>
<dbReference type="GO" id="GO:0004844">
    <property type="term" value="F:uracil DNA N-glycosylase activity"/>
    <property type="evidence" value="ECO:0007669"/>
    <property type="project" value="TreeGrafter"/>
</dbReference>
<dbReference type="Proteomes" id="UP000467148">
    <property type="component" value="Chromosome"/>
</dbReference>
<evidence type="ECO:0000256" key="1">
    <source>
        <dbReference type="ARBA" id="ARBA00022763"/>
    </source>
</evidence>
<feature type="domain" description="Uracil-DNA glycosylase-like" evidence="4">
    <location>
        <begin position="14"/>
        <end position="168"/>
    </location>
</feature>
<organism evidence="5 6">
    <name type="scientific">Mycolicibacterium helvum</name>
    <dbReference type="NCBI Taxonomy" id="1534349"/>
    <lineage>
        <taxon>Bacteria</taxon>
        <taxon>Bacillati</taxon>
        <taxon>Actinomycetota</taxon>
        <taxon>Actinomycetes</taxon>
        <taxon>Mycobacteriales</taxon>
        <taxon>Mycobacteriaceae</taxon>
        <taxon>Mycolicibacterium</taxon>
    </lineage>
</organism>
<keyword evidence="6" id="KW-1185">Reference proteome</keyword>
<dbReference type="AlphaFoldDB" id="A0A7I7TEC3"/>
<evidence type="ECO:0000256" key="3">
    <source>
        <dbReference type="ARBA" id="ARBA00023204"/>
    </source>
</evidence>
<dbReference type="Gene3D" id="3.40.470.10">
    <property type="entry name" value="Uracil-DNA glycosylase-like domain"/>
    <property type="match status" value="1"/>
</dbReference>
<dbReference type="EMBL" id="AP022596">
    <property type="protein sequence ID" value="BBY66931.1"/>
    <property type="molecule type" value="Genomic_DNA"/>
</dbReference>
<dbReference type="InterPro" id="IPR036895">
    <property type="entry name" value="Uracil-DNA_glycosylase-like_sf"/>
</dbReference>
<dbReference type="SUPFAM" id="SSF52141">
    <property type="entry name" value="Uracil-DNA glycosylase-like"/>
    <property type="match status" value="1"/>
</dbReference>
<dbReference type="CDD" id="cd10028">
    <property type="entry name" value="UDG-F2_TDG_MUG"/>
    <property type="match status" value="1"/>
</dbReference>
<dbReference type="KEGG" id="mhev:MHEL_51740"/>
<keyword evidence="1" id="KW-0227">DNA damage</keyword>
<sequence>MTTPPERTYQPDILANDLDIVFCGINPALTAQADGYNFSSPTNRFWTAIHLAGFTDRQLAPSEERRLLEYRCGITAVVTRPTAEARAVSAHEIRQALASFETKMRAVSPRVLAFLGKPAMSVVLGTNSVAWGLQRDTVAGATAWVLPNPSGRNRRFPIAALVEAYAELRAFSR</sequence>
<dbReference type="InterPro" id="IPR005122">
    <property type="entry name" value="Uracil-DNA_glycosylase-like"/>
</dbReference>
<evidence type="ECO:0000313" key="5">
    <source>
        <dbReference type="EMBL" id="BBY66931.1"/>
    </source>
</evidence>
<protein>
    <submittedName>
        <fullName evidence="5">G/U mismatch-specific DNA glycosylase</fullName>
    </submittedName>
</protein>
<keyword evidence="3" id="KW-0234">DNA repair</keyword>
<keyword evidence="2" id="KW-0378">Hydrolase</keyword>
<evidence type="ECO:0000256" key="2">
    <source>
        <dbReference type="ARBA" id="ARBA00022801"/>
    </source>
</evidence>
<reference evidence="5 6" key="1">
    <citation type="journal article" date="2019" name="Emerg. Microbes Infect.">
        <title>Comprehensive subspecies identification of 175 nontuberculous mycobacteria species based on 7547 genomic profiles.</title>
        <authorList>
            <person name="Matsumoto Y."/>
            <person name="Kinjo T."/>
            <person name="Motooka D."/>
            <person name="Nabeya D."/>
            <person name="Jung N."/>
            <person name="Uechi K."/>
            <person name="Horii T."/>
            <person name="Iida T."/>
            <person name="Fujita J."/>
            <person name="Nakamura S."/>
        </authorList>
    </citation>
    <scope>NUCLEOTIDE SEQUENCE [LARGE SCALE GENOMIC DNA]</scope>
    <source>
        <strain evidence="5 6">JCM 30396</strain>
    </source>
</reference>